<proteinExistence type="predicted"/>
<reference evidence="3" key="1">
    <citation type="submission" date="2023-10" db="EMBL/GenBank/DDBJ databases">
        <authorList>
            <person name="Hackl T."/>
        </authorList>
    </citation>
    <scope>NUCLEOTIDE SEQUENCE</scope>
</reference>
<evidence type="ECO:0000313" key="4">
    <source>
        <dbReference type="Proteomes" id="UP001295740"/>
    </source>
</evidence>
<keyword evidence="4" id="KW-1185">Reference proteome</keyword>
<sequence length="266" mass="29892">MSRDSPHHEIHWVDQNSREFQARSERWLVRDTSSVGAHDTMPSEWQRHGIQLPERADGFHTTTSKRDTLTRRRRTQASTKEGESESHEVFKKAKDGVDFRNVSWPRTTTIFLKLIFATGVLSMPTAMYSLGAIPLSFRETSRQGIPNATLSPIWAGFFSIFIAVLIVVIAVTAVDRPAAARQQGGFELGYYVIAQPTFAERMTATATVFLSSAGTSAFLTVNSETGNPQDYRKALYLCMGLVLCMYLSFSLVVYRWTGQWVVKPSL</sequence>
<feature type="region of interest" description="Disordered" evidence="1">
    <location>
        <begin position="33"/>
        <end position="87"/>
    </location>
</feature>
<gene>
    <name evidence="3" type="ORF">KHLLAP_LOCUS3138</name>
</gene>
<evidence type="ECO:0000256" key="1">
    <source>
        <dbReference type="SAM" id="MobiDB-lite"/>
    </source>
</evidence>
<feature type="transmembrane region" description="Helical" evidence="2">
    <location>
        <begin position="153"/>
        <end position="174"/>
    </location>
</feature>
<dbReference type="Proteomes" id="UP001295740">
    <property type="component" value="Unassembled WGS sequence"/>
</dbReference>
<protein>
    <submittedName>
        <fullName evidence="3">Uu.00g100640.m01.CDS01</fullName>
    </submittedName>
</protein>
<keyword evidence="2" id="KW-0812">Transmembrane</keyword>
<keyword evidence="2" id="KW-1133">Transmembrane helix</keyword>
<evidence type="ECO:0000256" key="2">
    <source>
        <dbReference type="SAM" id="Phobius"/>
    </source>
</evidence>
<accession>A0AAI8VD22</accession>
<keyword evidence="2" id="KW-0472">Membrane</keyword>
<feature type="transmembrane region" description="Helical" evidence="2">
    <location>
        <begin position="110"/>
        <end position="133"/>
    </location>
</feature>
<dbReference type="AlphaFoldDB" id="A0AAI8VD22"/>
<name>A0AAI8VD22_9PEZI</name>
<organism evidence="3 4">
    <name type="scientific">Anthostomella pinea</name>
    <dbReference type="NCBI Taxonomy" id="933095"/>
    <lineage>
        <taxon>Eukaryota</taxon>
        <taxon>Fungi</taxon>
        <taxon>Dikarya</taxon>
        <taxon>Ascomycota</taxon>
        <taxon>Pezizomycotina</taxon>
        <taxon>Sordariomycetes</taxon>
        <taxon>Xylariomycetidae</taxon>
        <taxon>Xylariales</taxon>
        <taxon>Xylariaceae</taxon>
        <taxon>Anthostomella</taxon>
    </lineage>
</organism>
<dbReference type="EMBL" id="CAUWAG010000004">
    <property type="protein sequence ID" value="CAJ2502670.1"/>
    <property type="molecule type" value="Genomic_DNA"/>
</dbReference>
<feature type="transmembrane region" description="Helical" evidence="2">
    <location>
        <begin position="234"/>
        <end position="256"/>
    </location>
</feature>
<comment type="caution">
    <text evidence="3">The sequence shown here is derived from an EMBL/GenBank/DDBJ whole genome shotgun (WGS) entry which is preliminary data.</text>
</comment>
<feature type="compositionally biased region" description="Basic and acidic residues" evidence="1">
    <location>
        <begin position="54"/>
        <end position="70"/>
    </location>
</feature>
<evidence type="ECO:0000313" key="3">
    <source>
        <dbReference type="EMBL" id="CAJ2502670.1"/>
    </source>
</evidence>